<dbReference type="InterPro" id="IPR043136">
    <property type="entry name" value="B30.2/SPRY_sf"/>
</dbReference>
<dbReference type="InterPro" id="IPR036179">
    <property type="entry name" value="Ig-like_dom_sf"/>
</dbReference>
<dbReference type="PANTHER" id="PTHR24100">
    <property type="entry name" value="BUTYROPHILIN"/>
    <property type="match status" value="1"/>
</dbReference>
<dbReference type="AlphaFoldDB" id="A0ABC9XSK0"/>
<dbReference type="InterPro" id="IPR000477">
    <property type="entry name" value="RT_dom"/>
</dbReference>
<dbReference type="SMART" id="SM00406">
    <property type="entry name" value="IGv"/>
    <property type="match status" value="1"/>
</dbReference>
<dbReference type="InterPro" id="IPR050504">
    <property type="entry name" value="IgSF_BTN/MOG"/>
</dbReference>
<comment type="caution">
    <text evidence="12">The sequence shown here is derived from an EMBL/GenBank/DDBJ whole genome shotgun (WGS) entry which is preliminary data.</text>
</comment>
<evidence type="ECO:0000256" key="6">
    <source>
        <dbReference type="ARBA" id="ARBA00023136"/>
    </source>
</evidence>
<keyword evidence="4" id="KW-0732">Signal</keyword>
<keyword evidence="6" id="KW-0472">Membrane</keyword>
<organism evidence="12 13">
    <name type="scientific">Grus japonensis</name>
    <name type="common">Japanese crane</name>
    <name type="synonym">Red-crowned crane</name>
    <dbReference type="NCBI Taxonomy" id="30415"/>
    <lineage>
        <taxon>Eukaryota</taxon>
        <taxon>Metazoa</taxon>
        <taxon>Chordata</taxon>
        <taxon>Craniata</taxon>
        <taxon>Vertebrata</taxon>
        <taxon>Euteleostomi</taxon>
        <taxon>Archelosauria</taxon>
        <taxon>Archosauria</taxon>
        <taxon>Dinosauria</taxon>
        <taxon>Saurischia</taxon>
        <taxon>Theropoda</taxon>
        <taxon>Coelurosauria</taxon>
        <taxon>Aves</taxon>
        <taxon>Neognathae</taxon>
        <taxon>Neoaves</taxon>
        <taxon>Gruiformes</taxon>
        <taxon>Gruidae</taxon>
        <taxon>Grus</taxon>
    </lineage>
</organism>
<keyword evidence="8" id="KW-0325">Glycoprotein</keyword>
<dbReference type="SMART" id="SM00449">
    <property type="entry name" value="SPRY"/>
    <property type="match status" value="1"/>
</dbReference>
<dbReference type="GO" id="GO:0016020">
    <property type="term" value="C:membrane"/>
    <property type="evidence" value="ECO:0007669"/>
    <property type="project" value="UniProtKB-SubCell"/>
</dbReference>
<name>A0ABC9XSK0_GRUJA</name>
<protein>
    <submittedName>
        <fullName evidence="12">Butyrophilin subfamily 1 member A1-like</fullName>
    </submittedName>
</protein>
<dbReference type="PROSITE" id="PS50835">
    <property type="entry name" value="IG_LIKE"/>
    <property type="match status" value="2"/>
</dbReference>
<evidence type="ECO:0000256" key="5">
    <source>
        <dbReference type="ARBA" id="ARBA00022989"/>
    </source>
</evidence>
<evidence type="ECO:0000256" key="7">
    <source>
        <dbReference type="ARBA" id="ARBA00023157"/>
    </source>
</evidence>
<keyword evidence="13" id="KW-1185">Reference proteome</keyword>
<dbReference type="InterPro" id="IPR001870">
    <property type="entry name" value="B30.2/SPRY"/>
</dbReference>
<dbReference type="InterPro" id="IPR053896">
    <property type="entry name" value="BTN3A2-like_Ig-C"/>
</dbReference>
<dbReference type="FunFam" id="2.60.40.10:FF:000088">
    <property type="entry name" value="Butyrophilin subfamily 1 member A1"/>
    <property type="match status" value="1"/>
</dbReference>
<comment type="subcellular location">
    <subcellularLocation>
        <location evidence="1">Membrane</location>
        <topology evidence="1">Single-pass type I membrane protein</topology>
    </subcellularLocation>
</comment>
<feature type="domain" description="Ig-like" evidence="11">
    <location>
        <begin position="296"/>
        <end position="384"/>
    </location>
</feature>
<keyword evidence="5" id="KW-1133">Transmembrane helix</keyword>
<dbReference type="CDD" id="cd12888">
    <property type="entry name" value="SPRY_PRY_TRIM7_like"/>
    <property type="match status" value="1"/>
</dbReference>
<dbReference type="Pfam" id="PF22705">
    <property type="entry name" value="C2-set_3"/>
    <property type="match status" value="1"/>
</dbReference>
<dbReference type="FunFam" id="2.60.120.920:FF:000004">
    <property type="entry name" value="Butyrophilin subfamily 1 member A1"/>
    <property type="match status" value="1"/>
</dbReference>
<evidence type="ECO:0000256" key="9">
    <source>
        <dbReference type="ARBA" id="ARBA00023319"/>
    </source>
</evidence>
<dbReference type="InterPro" id="IPR013320">
    <property type="entry name" value="ConA-like_dom_sf"/>
</dbReference>
<evidence type="ECO:0000313" key="12">
    <source>
        <dbReference type="EMBL" id="GAB0200705.1"/>
    </source>
</evidence>
<evidence type="ECO:0000259" key="11">
    <source>
        <dbReference type="PROSITE" id="PS50835"/>
    </source>
</evidence>
<dbReference type="EMBL" id="BAAFJT010000028">
    <property type="protein sequence ID" value="GAB0200705.1"/>
    <property type="molecule type" value="Genomic_DNA"/>
</dbReference>
<dbReference type="InterPro" id="IPR007110">
    <property type="entry name" value="Ig-like_dom"/>
</dbReference>
<dbReference type="SUPFAM" id="SSF48726">
    <property type="entry name" value="Immunoglobulin"/>
    <property type="match status" value="2"/>
</dbReference>
<dbReference type="FunFam" id="2.60.40.10:FF:000208">
    <property type="entry name" value="Butyrophilin subfamily 1 member A1"/>
    <property type="match status" value="1"/>
</dbReference>
<reference evidence="12 13" key="1">
    <citation type="submission" date="2024-06" db="EMBL/GenBank/DDBJ databases">
        <title>The draft genome of Grus japonensis, version 3.</title>
        <authorList>
            <person name="Nabeshima K."/>
            <person name="Suzuki S."/>
            <person name="Onuma M."/>
        </authorList>
    </citation>
    <scope>NUCLEOTIDE SEQUENCE [LARGE SCALE GENOMIC DNA]</scope>
    <source>
        <strain evidence="12 13">451A</strain>
    </source>
</reference>
<dbReference type="InterPro" id="IPR003599">
    <property type="entry name" value="Ig_sub"/>
</dbReference>
<comment type="similarity">
    <text evidence="2">Belongs to the immunoglobulin superfamily. BTN/MOG family.</text>
</comment>
<dbReference type="SMART" id="SM00409">
    <property type="entry name" value="IG"/>
    <property type="match status" value="1"/>
</dbReference>
<dbReference type="Pfam" id="PF13765">
    <property type="entry name" value="PRY"/>
    <property type="match status" value="1"/>
</dbReference>
<keyword evidence="7" id="KW-1015">Disulfide bond</keyword>
<evidence type="ECO:0000256" key="2">
    <source>
        <dbReference type="ARBA" id="ARBA00007591"/>
    </source>
</evidence>
<dbReference type="InterPro" id="IPR003879">
    <property type="entry name" value="Butyrophylin_SPRY"/>
</dbReference>
<dbReference type="PRINTS" id="PR01407">
    <property type="entry name" value="BUTYPHLNCDUF"/>
</dbReference>
<dbReference type="Gene3D" id="2.60.40.10">
    <property type="entry name" value="Immunoglobulins"/>
    <property type="match status" value="2"/>
</dbReference>
<evidence type="ECO:0000256" key="3">
    <source>
        <dbReference type="ARBA" id="ARBA00022692"/>
    </source>
</evidence>
<proteinExistence type="inferred from homology"/>
<sequence>MSFSKAFDTVSHNILVSKLRKRGSDEWTARWVENWLNGRAQRVVVSGAESRWRPAAVCPKGPVLFNVFINDLDEGTGCTLSKFADDTKLGAVANTAGGCAAIQRDLDRLESWAERNHMKFNKGRCRVLHPGKNNPSISTGCTTAKRMLSRSHLRCSLPAFIIYGLVLQVQELQSAPFNVTGPPEPITVAVGEDVVLPCRFSPTQSTRDVEVTWFRDHFSPFVHRYKGGQDQYGEQMLQYQGRTELLKDGLAKGSVDLKIFRVQMSDRGNYTCFVQRGSDYDEAVVKLQVTASGSAPLIVLERYQDGGIRVACRSDGWYPQPQVLWQDPHGRHLPSLSENVTQDKSGLFAAESSIILTRDVNQKLSCSVRHALHSQERGSSFYISGDRDAEIVNVVLDPDTAHCDLVLSDDCKSVKREDTRQDIPDIPERFNPWRCVLGREGFTSGRYYWEVEAVDGGGWTVGVSRKDVKRKGEIEFKPEEGIWAVGQWAGHFQALTFPNRTLLPEIQTPKRIRVSLDYDEGRVAFFSVDEEIPIFTFPLASFEGVKVHPWVWLGPGTWLKMWP</sequence>
<dbReference type="PANTHER" id="PTHR24100:SF149">
    <property type="entry name" value="BG-LIKE ANTIGEN 1-RELATED"/>
    <property type="match status" value="1"/>
</dbReference>
<evidence type="ECO:0000259" key="10">
    <source>
        <dbReference type="PROSITE" id="PS50188"/>
    </source>
</evidence>
<dbReference type="Proteomes" id="UP001623348">
    <property type="component" value="Unassembled WGS sequence"/>
</dbReference>
<dbReference type="CDD" id="cd05713">
    <property type="entry name" value="IgV_MOG_like"/>
    <property type="match status" value="1"/>
</dbReference>
<dbReference type="SMART" id="SM00589">
    <property type="entry name" value="PRY"/>
    <property type="match status" value="1"/>
</dbReference>
<dbReference type="Pfam" id="PF00622">
    <property type="entry name" value="SPRY"/>
    <property type="match status" value="1"/>
</dbReference>
<dbReference type="InterPro" id="IPR013783">
    <property type="entry name" value="Ig-like_fold"/>
</dbReference>
<dbReference type="Pfam" id="PF00078">
    <property type="entry name" value="RVT_1"/>
    <property type="match status" value="1"/>
</dbReference>
<dbReference type="InterPro" id="IPR013106">
    <property type="entry name" value="Ig_V-set"/>
</dbReference>
<evidence type="ECO:0000256" key="8">
    <source>
        <dbReference type="ARBA" id="ARBA00023180"/>
    </source>
</evidence>
<dbReference type="InterPro" id="IPR006574">
    <property type="entry name" value="PRY"/>
</dbReference>
<feature type="domain" description="Ig-like" evidence="11">
    <location>
        <begin position="176"/>
        <end position="290"/>
    </location>
</feature>
<evidence type="ECO:0000256" key="1">
    <source>
        <dbReference type="ARBA" id="ARBA00004479"/>
    </source>
</evidence>
<keyword evidence="3" id="KW-0812">Transmembrane</keyword>
<dbReference type="SUPFAM" id="SSF49899">
    <property type="entry name" value="Concanavalin A-like lectins/glucanases"/>
    <property type="match status" value="1"/>
</dbReference>
<dbReference type="InterPro" id="IPR003877">
    <property type="entry name" value="SPRY_dom"/>
</dbReference>
<accession>A0ABC9XSK0</accession>
<gene>
    <name evidence="12" type="ORF">GRJ2_002536000</name>
</gene>
<dbReference type="Pfam" id="PF07686">
    <property type="entry name" value="V-set"/>
    <property type="match status" value="1"/>
</dbReference>
<evidence type="ECO:0000256" key="4">
    <source>
        <dbReference type="ARBA" id="ARBA00022729"/>
    </source>
</evidence>
<keyword evidence="9" id="KW-0393">Immunoglobulin domain</keyword>
<feature type="domain" description="B30.2/SPRY" evidence="10">
    <location>
        <begin position="374"/>
        <end position="563"/>
    </location>
</feature>
<dbReference type="PROSITE" id="PS50188">
    <property type="entry name" value="B302_SPRY"/>
    <property type="match status" value="1"/>
</dbReference>
<evidence type="ECO:0000313" key="13">
    <source>
        <dbReference type="Proteomes" id="UP001623348"/>
    </source>
</evidence>
<dbReference type="Gene3D" id="2.60.120.920">
    <property type="match status" value="1"/>
</dbReference>